<keyword evidence="4" id="KW-0479">Metal-binding</keyword>
<dbReference type="EC" id="2.3.1.234" evidence="1"/>
<gene>
    <name evidence="8" type="ORF">C361_04614</name>
</gene>
<dbReference type="OrthoDB" id="10259622at2759"/>
<dbReference type="Proteomes" id="UP000199727">
    <property type="component" value="Unassembled WGS sequence"/>
</dbReference>
<reference evidence="8 9" key="1">
    <citation type="submission" date="2017-06" db="EMBL/GenBank/DDBJ databases">
        <title>Global population genomics of the pathogenic fungus Cryptococcus neoformans var. grubii.</title>
        <authorList>
            <person name="Cuomo C."/>
            <person name="Litvintseva A."/>
            <person name="Chen Y."/>
            <person name="Young S."/>
            <person name="Zeng Q."/>
            <person name="Chapman S."/>
            <person name="Gujja S."/>
            <person name="Saif S."/>
            <person name="Birren B."/>
        </authorList>
    </citation>
    <scope>NUCLEOTIDE SEQUENCE [LARGE SCALE GENOMIC DNA]</scope>
    <source>
        <strain evidence="8 9">Tu259-1</strain>
    </source>
</reference>
<evidence type="ECO:0000256" key="3">
    <source>
        <dbReference type="ARBA" id="ARBA00022694"/>
    </source>
</evidence>
<protein>
    <recommendedName>
        <fullName evidence="1">N(6)-L-threonylcarbamoyladenine synthase</fullName>
        <ecNumber evidence="1">2.3.1.234</ecNumber>
    </recommendedName>
</protein>
<evidence type="ECO:0000256" key="2">
    <source>
        <dbReference type="ARBA" id="ARBA00022679"/>
    </source>
</evidence>
<dbReference type="InterPro" id="IPR043129">
    <property type="entry name" value="ATPase_NBD"/>
</dbReference>
<evidence type="ECO:0000313" key="8">
    <source>
        <dbReference type="EMBL" id="OXG18489.1"/>
    </source>
</evidence>
<evidence type="ECO:0000313" key="9">
    <source>
        <dbReference type="Proteomes" id="UP000199727"/>
    </source>
</evidence>
<dbReference type="PANTHER" id="PTHR11735:SF6">
    <property type="entry name" value="TRNA N6-ADENOSINE THREONYLCARBAMOYLTRANSFERASE, MITOCHONDRIAL"/>
    <property type="match status" value="1"/>
</dbReference>
<dbReference type="GO" id="GO:0072670">
    <property type="term" value="P:mitochondrial tRNA threonylcarbamoyladenosine modification"/>
    <property type="evidence" value="ECO:0007669"/>
    <property type="project" value="TreeGrafter"/>
</dbReference>
<comment type="catalytic activity">
    <reaction evidence="6">
        <text>L-threonylcarbamoyladenylate + adenosine(37) in tRNA = N(6)-L-threonylcarbamoyladenosine(37) in tRNA + AMP + H(+)</text>
        <dbReference type="Rhea" id="RHEA:37059"/>
        <dbReference type="Rhea" id="RHEA-COMP:10162"/>
        <dbReference type="Rhea" id="RHEA-COMP:10163"/>
        <dbReference type="ChEBI" id="CHEBI:15378"/>
        <dbReference type="ChEBI" id="CHEBI:73682"/>
        <dbReference type="ChEBI" id="CHEBI:74411"/>
        <dbReference type="ChEBI" id="CHEBI:74418"/>
        <dbReference type="ChEBI" id="CHEBI:456215"/>
        <dbReference type="EC" id="2.3.1.234"/>
    </reaction>
</comment>
<feature type="domain" description="Gcp-like" evidence="7">
    <location>
        <begin position="3"/>
        <end position="259"/>
    </location>
</feature>
<dbReference type="GO" id="GO:0005739">
    <property type="term" value="C:mitochondrion"/>
    <property type="evidence" value="ECO:0007669"/>
    <property type="project" value="TreeGrafter"/>
</dbReference>
<dbReference type="PRINTS" id="PR00789">
    <property type="entry name" value="OSIALOPTASE"/>
</dbReference>
<dbReference type="GO" id="GO:0046872">
    <property type="term" value="F:metal ion binding"/>
    <property type="evidence" value="ECO:0007669"/>
    <property type="project" value="UniProtKB-KW"/>
</dbReference>
<dbReference type="FunFam" id="3.30.420.40:FF:000627">
    <property type="entry name" value="Mitochondrion protein, putative"/>
    <property type="match status" value="1"/>
</dbReference>
<dbReference type="GO" id="GO:0061711">
    <property type="term" value="F:tRNA N(6)-L-threonylcarbamoyladenine synthase activity"/>
    <property type="evidence" value="ECO:0007669"/>
    <property type="project" value="UniProtKB-EC"/>
</dbReference>
<evidence type="ECO:0000256" key="1">
    <source>
        <dbReference type="ARBA" id="ARBA00012156"/>
    </source>
</evidence>
<evidence type="ECO:0000256" key="5">
    <source>
        <dbReference type="ARBA" id="ARBA00023315"/>
    </source>
</evidence>
<organism evidence="8 9">
    <name type="scientific">Cryptococcus neoformans Tu259-1</name>
    <dbReference type="NCBI Taxonomy" id="1230072"/>
    <lineage>
        <taxon>Eukaryota</taxon>
        <taxon>Fungi</taxon>
        <taxon>Dikarya</taxon>
        <taxon>Basidiomycota</taxon>
        <taxon>Agaricomycotina</taxon>
        <taxon>Tremellomycetes</taxon>
        <taxon>Tremellales</taxon>
        <taxon>Cryptococcaceae</taxon>
        <taxon>Cryptococcus</taxon>
        <taxon>Cryptococcus neoformans species complex</taxon>
    </lineage>
</organism>
<accession>A0A854QB93</accession>
<comment type="caution">
    <text evidence="8">The sequence shown here is derived from an EMBL/GenBank/DDBJ whole genome shotgun (WGS) entry which is preliminary data.</text>
</comment>
<proteinExistence type="predicted"/>
<sequence>MKGCLGVGQDAARALAAGLGKRLVGVHHMQAHALTPLLTAPAAPKFPFLILLLSGGHTQLVLAEGLFKFKILLDTLDSKIGDVFEKSARLLSLPTSLPPSPPQAPGAILEHYAALPPLPPYDTHPLPASQLIPIPLTTLRAKHTLAWSFAGMLASLQRAVHARQPTWAEPDRRAFSNLFQTALTTHLLTKLSQRIALLPPETRHQLGGMVVSGGVASNAYIRSQLEVLVKDENGLFPAGARNLYYPPRHLCTDNAAMIAHTALIRLQAGLKSDPDDLQLRAKWSLEDMYDDVPEEAYLFKGAREIGMGL</sequence>
<name>A0A854QB93_CRYNE</name>
<dbReference type="PANTHER" id="PTHR11735">
    <property type="entry name" value="TRNA N6-ADENOSINE THREONYLCARBAMOYLTRANSFERASE"/>
    <property type="match status" value="1"/>
</dbReference>
<dbReference type="SUPFAM" id="SSF53067">
    <property type="entry name" value="Actin-like ATPase domain"/>
    <property type="match status" value="1"/>
</dbReference>
<evidence type="ECO:0000259" key="7">
    <source>
        <dbReference type="Pfam" id="PF00814"/>
    </source>
</evidence>
<dbReference type="AlphaFoldDB" id="A0A854QB93"/>
<dbReference type="Pfam" id="PF00814">
    <property type="entry name" value="TsaD"/>
    <property type="match status" value="1"/>
</dbReference>
<evidence type="ECO:0000256" key="6">
    <source>
        <dbReference type="ARBA" id="ARBA00048117"/>
    </source>
</evidence>
<keyword evidence="2" id="KW-0808">Transferase</keyword>
<dbReference type="InterPro" id="IPR017861">
    <property type="entry name" value="KAE1/TsaD"/>
</dbReference>
<dbReference type="Gene3D" id="3.30.420.40">
    <property type="match status" value="2"/>
</dbReference>
<keyword evidence="3" id="KW-0819">tRNA processing</keyword>
<keyword evidence="5" id="KW-0012">Acyltransferase</keyword>
<dbReference type="EMBL" id="AMKT01000056">
    <property type="protein sequence ID" value="OXG18489.1"/>
    <property type="molecule type" value="Genomic_DNA"/>
</dbReference>
<dbReference type="InterPro" id="IPR000905">
    <property type="entry name" value="Gcp-like_dom"/>
</dbReference>
<evidence type="ECO:0000256" key="4">
    <source>
        <dbReference type="ARBA" id="ARBA00022723"/>
    </source>
</evidence>